<organism evidence="2 3">
    <name type="scientific">Viridibacillus soli</name>
    <dbReference type="NCBI Taxonomy" id="2798301"/>
    <lineage>
        <taxon>Bacteria</taxon>
        <taxon>Bacillati</taxon>
        <taxon>Bacillota</taxon>
        <taxon>Bacilli</taxon>
        <taxon>Bacillales</taxon>
        <taxon>Caryophanaceae</taxon>
        <taxon>Viridibacillus</taxon>
    </lineage>
</organism>
<feature type="transmembrane region" description="Helical" evidence="1">
    <location>
        <begin position="30"/>
        <end position="50"/>
    </location>
</feature>
<protein>
    <submittedName>
        <fullName evidence="2">DUF3953 domain-containing protein</fullName>
    </submittedName>
</protein>
<proteinExistence type="predicted"/>
<reference evidence="2 3" key="1">
    <citation type="submission" date="2020-12" db="EMBL/GenBank/DDBJ databases">
        <title>YIM B01967 draft genome.</title>
        <authorList>
            <person name="Yan X."/>
        </authorList>
    </citation>
    <scope>NUCLEOTIDE SEQUENCE [LARGE SCALE GENOMIC DNA]</scope>
    <source>
        <strain evidence="2 3">YIM B01967</strain>
    </source>
</reference>
<dbReference type="Proteomes" id="UP000618943">
    <property type="component" value="Unassembled WGS sequence"/>
</dbReference>
<keyword evidence="1" id="KW-0472">Membrane</keyword>
<keyword evidence="1" id="KW-1133">Transmembrane helix</keyword>
<sequence length="52" mass="5977">MTKDFQFMPYMTLALGLVMLFSGIQEFKKSQVIGIMCYCVAVFSIFVGFYTM</sequence>
<feature type="transmembrane region" description="Helical" evidence="1">
    <location>
        <begin position="7"/>
        <end position="24"/>
    </location>
</feature>
<keyword evidence="3" id="KW-1185">Reference proteome</keyword>
<accession>A0ABS1H5R8</accession>
<evidence type="ECO:0000313" key="3">
    <source>
        <dbReference type="Proteomes" id="UP000618943"/>
    </source>
</evidence>
<comment type="caution">
    <text evidence="2">The sequence shown here is derived from an EMBL/GenBank/DDBJ whole genome shotgun (WGS) entry which is preliminary data.</text>
</comment>
<gene>
    <name evidence="2" type="ORF">JFL43_07210</name>
</gene>
<dbReference type="Pfam" id="PF13129">
    <property type="entry name" value="DUF3953"/>
    <property type="match status" value="1"/>
</dbReference>
<dbReference type="EMBL" id="JAEOAH010000006">
    <property type="protein sequence ID" value="MBK3494646.1"/>
    <property type="molecule type" value="Genomic_DNA"/>
</dbReference>
<name>A0ABS1H5R8_9BACL</name>
<evidence type="ECO:0000256" key="1">
    <source>
        <dbReference type="SAM" id="Phobius"/>
    </source>
</evidence>
<keyword evidence="1" id="KW-0812">Transmembrane</keyword>
<dbReference type="InterPro" id="IPR025018">
    <property type="entry name" value="DUF3953"/>
</dbReference>
<dbReference type="RefSeq" id="WP_100798089.1">
    <property type="nucleotide sequence ID" value="NZ_JAEOAH010000006.1"/>
</dbReference>
<evidence type="ECO:0000313" key="2">
    <source>
        <dbReference type="EMBL" id="MBK3494646.1"/>
    </source>
</evidence>